<evidence type="ECO:0000313" key="2">
    <source>
        <dbReference type="EMBL" id="MDN4167028.1"/>
    </source>
</evidence>
<dbReference type="EMBL" id="JAUHJS010000010">
    <property type="protein sequence ID" value="MDN4167028.1"/>
    <property type="molecule type" value="Genomic_DNA"/>
</dbReference>
<evidence type="ECO:0000313" key="3">
    <source>
        <dbReference type="Proteomes" id="UP001168552"/>
    </source>
</evidence>
<evidence type="ECO:0000259" key="1">
    <source>
        <dbReference type="Pfam" id="PF09345"/>
    </source>
</evidence>
<feature type="domain" description="SiaC family regulatory phosphoprotein" evidence="1">
    <location>
        <begin position="6"/>
        <end position="125"/>
    </location>
</feature>
<dbReference type="RefSeq" id="WP_320005565.1">
    <property type="nucleotide sequence ID" value="NZ_JAUHJS010000010.1"/>
</dbReference>
<name>A0ABT8F9R8_9BACT</name>
<dbReference type="Proteomes" id="UP001168552">
    <property type="component" value="Unassembled WGS sequence"/>
</dbReference>
<accession>A0ABT8F9R8</accession>
<proteinExistence type="predicted"/>
<organism evidence="2 3">
    <name type="scientific">Shiella aurantiaca</name>
    <dbReference type="NCBI Taxonomy" id="3058365"/>
    <lineage>
        <taxon>Bacteria</taxon>
        <taxon>Pseudomonadati</taxon>
        <taxon>Bacteroidota</taxon>
        <taxon>Cytophagia</taxon>
        <taxon>Cytophagales</taxon>
        <taxon>Shiellaceae</taxon>
        <taxon>Shiella</taxon>
    </lineage>
</organism>
<comment type="caution">
    <text evidence="2">The sequence shown here is derived from an EMBL/GenBank/DDBJ whole genome shotgun (WGS) entry which is preliminary data.</text>
</comment>
<reference evidence="2" key="1">
    <citation type="submission" date="2023-06" db="EMBL/GenBank/DDBJ databases">
        <title>Cytophagales bacterium Strain LB-30, isolated from soil.</title>
        <authorList>
            <person name="Liu B."/>
        </authorList>
    </citation>
    <scope>NUCLEOTIDE SEQUENCE</scope>
    <source>
        <strain evidence="2">LB-30</strain>
    </source>
</reference>
<dbReference type="InterPro" id="IPR018530">
    <property type="entry name" value="SiaC"/>
</dbReference>
<keyword evidence="3" id="KW-1185">Reference proteome</keyword>
<protein>
    <submittedName>
        <fullName evidence="2">DUF1987 domain-containing protein</fullName>
    </submittedName>
</protein>
<sequence>MNFIEISAKDGSPYIKFDPEGGSLVIKGRSYDDEVMVIYNLIRNKIKEYVNNGRRELKANIFLKYFNTASSKCLFDLMGDLKKLQTEYPDFNLDLEWNYLEGDDQMKEELEDLKAAIDIEFEIVEREDDII</sequence>
<gene>
    <name evidence="2" type="ORF">QWY31_16070</name>
</gene>
<dbReference type="Pfam" id="PF09345">
    <property type="entry name" value="SiaC"/>
    <property type="match status" value="1"/>
</dbReference>